<evidence type="ECO:0000313" key="4">
    <source>
        <dbReference type="Proteomes" id="UP000789759"/>
    </source>
</evidence>
<gene>
    <name evidence="3" type="ORF">CPELLU_LOCUS15687</name>
</gene>
<keyword evidence="1" id="KW-0238">DNA-binding</keyword>
<dbReference type="Proteomes" id="UP000789759">
    <property type="component" value="Unassembled WGS sequence"/>
</dbReference>
<sequence>MFKTTFAKVSLIKHVIELTRKLVTNINIEFTKSGINFTSIDLSYIVLISVHLDKKSFEKY</sequence>
<dbReference type="GO" id="GO:0003677">
    <property type="term" value="F:DNA binding"/>
    <property type="evidence" value="ECO:0007669"/>
    <property type="project" value="UniProtKB-KW"/>
</dbReference>
<dbReference type="AlphaFoldDB" id="A0A9N9JBA8"/>
<dbReference type="PRINTS" id="PR00339">
    <property type="entry name" value="PCNACYCLIN"/>
</dbReference>
<evidence type="ECO:0000259" key="2">
    <source>
        <dbReference type="Pfam" id="PF00705"/>
    </source>
</evidence>
<dbReference type="InterPro" id="IPR022648">
    <property type="entry name" value="Pr_cel_nuc_antig_N"/>
</dbReference>
<protein>
    <submittedName>
        <fullName evidence="3">7318_t:CDS:1</fullName>
    </submittedName>
</protein>
<dbReference type="EMBL" id="CAJVQA010021248">
    <property type="protein sequence ID" value="CAG8767914.1"/>
    <property type="molecule type" value="Genomic_DNA"/>
</dbReference>
<dbReference type="Gene3D" id="3.70.10.10">
    <property type="match status" value="1"/>
</dbReference>
<accession>A0A9N9JBA8</accession>
<reference evidence="3" key="1">
    <citation type="submission" date="2021-06" db="EMBL/GenBank/DDBJ databases">
        <authorList>
            <person name="Kallberg Y."/>
            <person name="Tangrot J."/>
            <person name="Rosling A."/>
        </authorList>
    </citation>
    <scope>NUCLEOTIDE SEQUENCE</scope>
    <source>
        <strain evidence="3">FL966</strain>
    </source>
</reference>
<feature type="non-terminal residue" evidence="3">
    <location>
        <position position="60"/>
    </location>
</feature>
<dbReference type="Pfam" id="PF00705">
    <property type="entry name" value="PCNA_N"/>
    <property type="match status" value="1"/>
</dbReference>
<keyword evidence="4" id="KW-1185">Reference proteome</keyword>
<dbReference type="GO" id="GO:0006275">
    <property type="term" value="P:regulation of DNA replication"/>
    <property type="evidence" value="ECO:0007669"/>
    <property type="project" value="InterPro"/>
</dbReference>
<comment type="caution">
    <text evidence="3">The sequence shown here is derived from an EMBL/GenBank/DDBJ whole genome shotgun (WGS) entry which is preliminary data.</text>
</comment>
<proteinExistence type="predicted"/>
<evidence type="ECO:0000313" key="3">
    <source>
        <dbReference type="EMBL" id="CAG8767914.1"/>
    </source>
</evidence>
<dbReference type="InterPro" id="IPR000730">
    <property type="entry name" value="Pr_cel_nuc_antig"/>
</dbReference>
<feature type="domain" description="Proliferating cell nuclear antigen PCNA N-terminal" evidence="2">
    <location>
        <begin position="1"/>
        <end position="60"/>
    </location>
</feature>
<evidence type="ECO:0000256" key="1">
    <source>
        <dbReference type="ARBA" id="ARBA00023125"/>
    </source>
</evidence>
<dbReference type="GO" id="GO:0030337">
    <property type="term" value="F:DNA polymerase processivity factor activity"/>
    <property type="evidence" value="ECO:0007669"/>
    <property type="project" value="InterPro"/>
</dbReference>
<organism evidence="3 4">
    <name type="scientific">Cetraspora pellucida</name>
    <dbReference type="NCBI Taxonomy" id="1433469"/>
    <lineage>
        <taxon>Eukaryota</taxon>
        <taxon>Fungi</taxon>
        <taxon>Fungi incertae sedis</taxon>
        <taxon>Mucoromycota</taxon>
        <taxon>Glomeromycotina</taxon>
        <taxon>Glomeromycetes</taxon>
        <taxon>Diversisporales</taxon>
        <taxon>Gigasporaceae</taxon>
        <taxon>Cetraspora</taxon>
    </lineage>
</organism>
<dbReference type="InterPro" id="IPR046938">
    <property type="entry name" value="DNA_clamp_sf"/>
</dbReference>
<dbReference type="OrthoDB" id="534348at2759"/>
<name>A0A9N9JBA8_9GLOM</name>
<dbReference type="SUPFAM" id="SSF55979">
    <property type="entry name" value="DNA clamp"/>
    <property type="match status" value="1"/>
</dbReference>